<dbReference type="PANTHER" id="PTHR18964:SF149">
    <property type="entry name" value="BIFUNCTIONAL UDP-N-ACETYLGLUCOSAMINE 2-EPIMERASE_N-ACETYLMANNOSAMINE KINASE"/>
    <property type="match status" value="1"/>
</dbReference>
<dbReference type="CDD" id="cd24076">
    <property type="entry name" value="ASKHA_ATPase_ROK_BsXylR-like"/>
    <property type="match status" value="1"/>
</dbReference>
<dbReference type="InterPro" id="IPR043129">
    <property type="entry name" value="ATPase_NBD"/>
</dbReference>
<dbReference type="InterPro" id="IPR036390">
    <property type="entry name" value="WH_DNA-bd_sf"/>
</dbReference>
<keyword evidence="6" id="KW-1185">Reference proteome</keyword>
<dbReference type="Gene3D" id="3.30.420.40">
    <property type="match status" value="2"/>
</dbReference>
<evidence type="ECO:0000256" key="3">
    <source>
        <dbReference type="ARBA" id="ARBA00022629"/>
    </source>
</evidence>
<evidence type="ECO:0000256" key="1">
    <source>
        <dbReference type="ARBA" id="ARBA00002486"/>
    </source>
</evidence>
<dbReference type="CDD" id="cd00090">
    <property type="entry name" value="HTH_ARSR"/>
    <property type="match status" value="1"/>
</dbReference>
<evidence type="ECO:0000256" key="2">
    <source>
        <dbReference type="ARBA" id="ARBA00006479"/>
    </source>
</evidence>
<evidence type="ECO:0000313" key="5">
    <source>
        <dbReference type="EMBL" id="RSL35426.1"/>
    </source>
</evidence>
<dbReference type="PROSITE" id="PS01125">
    <property type="entry name" value="ROK"/>
    <property type="match status" value="1"/>
</dbReference>
<dbReference type="OrthoDB" id="9796533at2"/>
<reference evidence="5 6" key="1">
    <citation type="submission" date="2018-10" db="EMBL/GenBank/DDBJ databases">
        <title>Draft genome sequence of Bacillus salarius IM0101, isolated from a hypersaline soil in Inner Mongolia, China.</title>
        <authorList>
            <person name="Yamprayoonswat W."/>
            <person name="Boonvisut S."/>
            <person name="Jumpathong W."/>
            <person name="Sittihan S."/>
            <person name="Ruangsuj P."/>
            <person name="Wanthongcharoen S."/>
            <person name="Thongpramul N."/>
            <person name="Pimmason S."/>
            <person name="Yu B."/>
            <person name="Yasawong M."/>
        </authorList>
    </citation>
    <scope>NUCLEOTIDE SEQUENCE [LARGE SCALE GENOMIC DNA]</scope>
    <source>
        <strain evidence="5 6">IM0101</strain>
    </source>
</reference>
<dbReference type="PANTHER" id="PTHR18964">
    <property type="entry name" value="ROK (REPRESSOR, ORF, KINASE) FAMILY"/>
    <property type="match status" value="1"/>
</dbReference>
<proteinExistence type="inferred from homology"/>
<evidence type="ECO:0000313" key="6">
    <source>
        <dbReference type="Proteomes" id="UP000275076"/>
    </source>
</evidence>
<comment type="similarity">
    <text evidence="2">Belongs to the ROK (NagC/XylR) family.</text>
</comment>
<sequence>MQTGSFQWMKSLNKSIILNQIRTSGPISRAQIAKDTKLTPPTVSSIVKELIEQGLVKESNLGTSQGGRKPTMLVINSKEFYIIGIDAGPKEMEMILSDLSGQIIYETSYPITTSISEVEFMNMLKKGIEEFLKQYAHLQKKVIGIGVAMHGVIDVKSGTSLFAPNLNLRNIPIKQELEDTFSYVVKVENDARAMALGEAWFGDSETSKSMMAVNIGRGIGAGMVIDGKLYHGEYDTAGEIGHMTLDIHGKKCQCGNHGCLQTVASGPAIAEKVKEAVESGEKSIITDMAGDDISRINGELVYQAALENDYVCRTILEETGVYIGVGLTNLIHVMNPGKIVIGGGVAKAEKFILSPIQTTIAEKALTKKAKQTQVVISHLGERATSLGAVSLLLVELFDPQVATTK</sequence>
<dbReference type="EMBL" id="RBVX01000001">
    <property type="protein sequence ID" value="RSL35426.1"/>
    <property type="molecule type" value="Genomic_DNA"/>
</dbReference>
<comment type="function">
    <text evidence="1">Transcriptional repressor of xylose-utilizing enzymes.</text>
</comment>
<keyword evidence="4" id="KW-0238">DNA-binding</keyword>
<dbReference type="AlphaFoldDB" id="A0A3R9PPL3"/>
<organism evidence="5 6">
    <name type="scientific">Salibacterium salarium</name>
    <dbReference type="NCBI Taxonomy" id="284579"/>
    <lineage>
        <taxon>Bacteria</taxon>
        <taxon>Bacillati</taxon>
        <taxon>Bacillota</taxon>
        <taxon>Bacilli</taxon>
        <taxon>Bacillales</taxon>
        <taxon>Bacillaceae</taxon>
    </lineage>
</organism>
<dbReference type="GO" id="GO:0003677">
    <property type="term" value="F:DNA binding"/>
    <property type="evidence" value="ECO:0007669"/>
    <property type="project" value="UniProtKB-KW"/>
</dbReference>
<comment type="caution">
    <text evidence="5">The sequence shown here is derived from an EMBL/GenBank/DDBJ whole genome shotgun (WGS) entry which is preliminary data.</text>
</comment>
<dbReference type="SUPFAM" id="SSF53067">
    <property type="entry name" value="Actin-like ATPase domain"/>
    <property type="match status" value="1"/>
</dbReference>
<evidence type="ECO:0000256" key="4">
    <source>
        <dbReference type="ARBA" id="ARBA00023125"/>
    </source>
</evidence>
<dbReference type="InterPro" id="IPR036388">
    <property type="entry name" value="WH-like_DNA-bd_sf"/>
</dbReference>
<dbReference type="GO" id="GO:0042732">
    <property type="term" value="P:D-xylose metabolic process"/>
    <property type="evidence" value="ECO:0007669"/>
    <property type="project" value="UniProtKB-KW"/>
</dbReference>
<name>A0A3R9PPL3_9BACI</name>
<keyword evidence="3" id="KW-0859">Xylose metabolism</keyword>
<dbReference type="InterPro" id="IPR000600">
    <property type="entry name" value="ROK"/>
</dbReference>
<dbReference type="Pfam" id="PF13412">
    <property type="entry name" value="HTH_24"/>
    <property type="match status" value="1"/>
</dbReference>
<protein>
    <submittedName>
        <fullName evidence="5">ROK family transcriptional regulator</fullName>
    </submittedName>
</protein>
<dbReference type="SUPFAM" id="SSF46785">
    <property type="entry name" value="Winged helix' DNA-binding domain"/>
    <property type="match status" value="1"/>
</dbReference>
<dbReference type="InterPro" id="IPR011991">
    <property type="entry name" value="ArsR-like_HTH"/>
</dbReference>
<dbReference type="Gene3D" id="1.10.10.10">
    <property type="entry name" value="Winged helix-like DNA-binding domain superfamily/Winged helix DNA-binding domain"/>
    <property type="match status" value="1"/>
</dbReference>
<dbReference type="InterPro" id="IPR049874">
    <property type="entry name" value="ROK_cs"/>
</dbReference>
<keyword evidence="3" id="KW-0119">Carbohydrate metabolism</keyword>
<dbReference type="RefSeq" id="WP_125554046.1">
    <property type="nucleotide sequence ID" value="NZ_RBVX01000001.1"/>
</dbReference>
<gene>
    <name evidence="5" type="ORF">D7Z54_01795</name>
</gene>
<dbReference type="Proteomes" id="UP000275076">
    <property type="component" value="Unassembled WGS sequence"/>
</dbReference>
<accession>A0A3R9PPL3</accession>
<dbReference type="Pfam" id="PF00480">
    <property type="entry name" value="ROK"/>
    <property type="match status" value="1"/>
</dbReference>